<comment type="caution">
    <text evidence="2">The sequence shown here is derived from an EMBL/GenBank/DDBJ whole genome shotgun (WGS) entry which is preliminary data.</text>
</comment>
<gene>
    <name evidence="2" type="ORF">BTJ68_08553</name>
</gene>
<evidence type="ECO:0000256" key="1">
    <source>
        <dbReference type="SAM" id="MobiDB-lite"/>
    </source>
</evidence>
<dbReference type="AlphaFoldDB" id="A0A1Z5T0W1"/>
<name>A0A1Z5T0W1_HORWE</name>
<dbReference type="InParanoid" id="A0A1Z5T0W1"/>
<dbReference type="Proteomes" id="UP000194280">
    <property type="component" value="Unassembled WGS sequence"/>
</dbReference>
<feature type="compositionally biased region" description="Basic and acidic residues" evidence="1">
    <location>
        <begin position="89"/>
        <end position="116"/>
    </location>
</feature>
<sequence>MQTQTPPQTCTGCRKQKNSEDFWRYNRTNLTCNACSERHRTRKAKTAAAAAQQNQPPPALPLQNQGQNQQQAQQAQQPSSENPPASMKEVLRRDARNAYHNRDDHEHNQEQLEVARRSTAKVTSTIGYTTRDGPVLGSQSVMQFARRGFKRKGSGMSRWGSLSARSTIPEG</sequence>
<accession>A0A1Z5T0W1</accession>
<dbReference type="VEuPathDB" id="FungiDB:BTJ68_08553"/>
<reference evidence="2 3" key="1">
    <citation type="submission" date="2017-01" db="EMBL/GenBank/DDBJ databases">
        <title>The recent genome duplication of the halophilic yeast Hortaea werneckii: insights from long-read sequencing.</title>
        <authorList>
            <person name="Sinha S."/>
            <person name="Flibotte S."/>
            <person name="Neira M."/>
            <person name="Lenassi M."/>
            <person name="Gostincar C."/>
            <person name="Stajich J.E."/>
            <person name="Nislow C.E."/>
        </authorList>
    </citation>
    <scope>NUCLEOTIDE SEQUENCE [LARGE SCALE GENOMIC DNA]</scope>
    <source>
        <strain evidence="2 3">EXF-2000</strain>
    </source>
</reference>
<organism evidence="2 3">
    <name type="scientific">Hortaea werneckii EXF-2000</name>
    <dbReference type="NCBI Taxonomy" id="1157616"/>
    <lineage>
        <taxon>Eukaryota</taxon>
        <taxon>Fungi</taxon>
        <taxon>Dikarya</taxon>
        <taxon>Ascomycota</taxon>
        <taxon>Pezizomycotina</taxon>
        <taxon>Dothideomycetes</taxon>
        <taxon>Dothideomycetidae</taxon>
        <taxon>Mycosphaerellales</taxon>
        <taxon>Teratosphaeriaceae</taxon>
        <taxon>Hortaea</taxon>
    </lineage>
</organism>
<feature type="compositionally biased region" description="Low complexity" evidence="1">
    <location>
        <begin position="61"/>
        <end position="85"/>
    </location>
</feature>
<evidence type="ECO:0000313" key="2">
    <source>
        <dbReference type="EMBL" id="OTA28359.1"/>
    </source>
</evidence>
<feature type="region of interest" description="Disordered" evidence="1">
    <location>
        <begin position="149"/>
        <end position="171"/>
    </location>
</feature>
<dbReference type="EMBL" id="MUNK01000161">
    <property type="protein sequence ID" value="OTA28359.1"/>
    <property type="molecule type" value="Genomic_DNA"/>
</dbReference>
<protein>
    <submittedName>
        <fullName evidence="2">Uncharacterized protein</fullName>
    </submittedName>
</protein>
<evidence type="ECO:0000313" key="3">
    <source>
        <dbReference type="Proteomes" id="UP000194280"/>
    </source>
</evidence>
<feature type="region of interest" description="Disordered" evidence="1">
    <location>
        <begin position="37"/>
        <end position="135"/>
    </location>
</feature>
<keyword evidence="3" id="KW-1185">Reference proteome</keyword>
<dbReference type="OrthoDB" id="3889418at2759"/>
<proteinExistence type="predicted"/>